<dbReference type="InterPro" id="IPR012340">
    <property type="entry name" value="NA-bd_OB-fold"/>
</dbReference>
<accession>A0A9R1XSQ2</accession>
<evidence type="ECO:0000313" key="1">
    <source>
        <dbReference type="EMBL" id="KAJ0217997.1"/>
    </source>
</evidence>
<dbReference type="EMBL" id="NBSK02000003">
    <property type="protein sequence ID" value="KAJ0217997.1"/>
    <property type="molecule type" value="Genomic_DNA"/>
</dbReference>
<protein>
    <submittedName>
        <fullName evidence="1">Uncharacterized protein</fullName>
    </submittedName>
</protein>
<organism evidence="1 2">
    <name type="scientific">Lactuca sativa</name>
    <name type="common">Garden lettuce</name>
    <dbReference type="NCBI Taxonomy" id="4236"/>
    <lineage>
        <taxon>Eukaryota</taxon>
        <taxon>Viridiplantae</taxon>
        <taxon>Streptophyta</taxon>
        <taxon>Embryophyta</taxon>
        <taxon>Tracheophyta</taxon>
        <taxon>Spermatophyta</taxon>
        <taxon>Magnoliopsida</taxon>
        <taxon>eudicotyledons</taxon>
        <taxon>Gunneridae</taxon>
        <taxon>Pentapetalae</taxon>
        <taxon>asterids</taxon>
        <taxon>campanulids</taxon>
        <taxon>Asterales</taxon>
        <taxon>Asteraceae</taxon>
        <taxon>Cichorioideae</taxon>
        <taxon>Cichorieae</taxon>
        <taxon>Lactucinae</taxon>
        <taxon>Lactuca</taxon>
    </lineage>
</organism>
<keyword evidence="2" id="KW-1185">Reference proteome</keyword>
<gene>
    <name evidence="1" type="ORF">LSAT_V11C300150060</name>
</gene>
<reference evidence="1 2" key="1">
    <citation type="journal article" date="2017" name="Nat. Commun.">
        <title>Genome assembly with in vitro proximity ligation data and whole-genome triplication in lettuce.</title>
        <authorList>
            <person name="Reyes-Chin-Wo S."/>
            <person name="Wang Z."/>
            <person name="Yang X."/>
            <person name="Kozik A."/>
            <person name="Arikit S."/>
            <person name="Song C."/>
            <person name="Xia L."/>
            <person name="Froenicke L."/>
            <person name="Lavelle D.O."/>
            <person name="Truco M.J."/>
            <person name="Xia R."/>
            <person name="Zhu S."/>
            <person name="Xu C."/>
            <person name="Xu H."/>
            <person name="Xu X."/>
            <person name="Cox K."/>
            <person name="Korf I."/>
            <person name="Meyers B.C."/>
            <person name="Michelmore R.W."/>
        </authorList>
    </citation>
    <scope>NUCLEOTIDE SEQUENCE [LARGE SCALE GENOMIC DNA]</scope>
    <source>
        <strain evidence="2">cv. Salinas</strain>
        <tissue evidence="1">Seedlings</tissue>
    </source>
</reference>
<dbReference type="Gene3D" id="2.40.50.140">
    <property type="entry name" value="Nucleic acid-binding proteins"/>
    <property type="match status" value="1"/>
</dbReference>
<dbReference type="AlphaFoldDB" id="A0A9R1XSQ2"/>
<sequence>MFDREAYGLLGISATDLAEKHTRLGFSLAIYPPELNFLKNKHLAFKLSVMKYNVRFQNSVYTISRVTKDKQIIETLERKLLQLRPGSLESLNDGPSDSNSQEKIVTKDLVSHSEETVTSSIGDILTPTSSHHIKTTPMNLTRKFEEV</sequence>
<comment type="caution">
    <text evidence="1">The sequence shown here is derived from an EMBL/GenBank/DDBJ whole genome shotgun (WGS) entry which is preliminary data.</text>
</comment>
<evidence type="ECO:0000313" key="2">
    <source>
        <dbReference type="Proteomes" id="UP000235145"/>
    </source>
</evidence>
<name>A0A9R1XSQ2_LACSA</name>
<dbReference type="Proteomes" id="UP000235145">
    <property type="component" value="Unassembled WGS sequence"/>
</dbReference>
<proteinExistence type="predicted"/>